<feature type="compositionally biased region" description="Basic and acidic residues" evidence="1">
    <location>
        <begin position="158"/>
        <end position="172"/>
    </location>
</feature>
<dbReference type="GeneID" id="96008603"/>
<keyword evidence="3" id="KW-1185">Reference proteome</keyword>
<dbReference type="PANTHER" id="PTHR28307:SF1">
    <property type="entry name" value="PAL1 CELL MORPHOLOGY PROTEIN"/>
    <property type="match status" value="1"/>
</dbReference>
<feature type="compositionally biased region" description="Basic residues" evidence="1">
    <location>
        <begin position="391"/>
        <end position="406"/>
    </location>
</feature>
<protein>
    <recommendedName>
        <fullName evidence="4">Pal1 cell morphology</fullName>
    </recommendedName>
</protein>
<dbReference type="Pfam" id="PF08316">
    <property type="entry name" value="Pal1"/>
    <property type="match status" value="1"/>
</dbReference>
<feature type="compositionally biased region" description="Low complexity" evidence="1">
    <location>
        <begin position="48"/>
        <end position="57"/>
    </location>
</feature>
<feature type="compositionally biased region" description="Basic and acidic residues" evidence="1">
    <location>
        <begin position="294"/>
        <end position="304"/>
    </location>
</feature>
<feature type="region of interest" description="Disordered" evidence="1">
    <location>
        <begin position="369"/>
        <end position="406"/>
    </location>
</feature>
<feature type="region of interest" description="Disordered" evidence="1">
    <location>
        <begin position="249"/>
        <end position="269"/>
    </location>
</feature>
<feature type="region of interest" description="Disordered" evidence="1">
    <location>
        <begin position="1"/>
        <end position="205"/>
    </location>
</feature>
<dbReference type="RefSeq" id="XP_069226907.1">
    <property type="nucleotide sequence ID" value="XM_069375765.1"/>
</dbReference>
<dbReference type="EMBL" id="JAAQHG020000031">
    <property type="protein sequence ID" value="KAL1583801.1"/>
    <property type="molecule type" value="Genomic_DNA"/>
</dbReference>
<gene>
    <name evidence="2" type="ORF">WHR41_07160</name>
</gene>
<evidence type="ECO:0008006" key="4">
    <source>
        <dbReference type="Google" id="ProtNLM"/>
    </source>
</evidence>
<reference evidence="2 3" key="1">
    <citation type="journal article" date="2020" name="Microbiol. Resour. Announc.">
        <title>Draft Genome Sequence of a Cladosporium Species Isolated from the Mesophotic Ascidian Didemnum maculosum.</title>
        <authorList>
            <person name="Gioti A."/>
            <person name="Siaperas R."/>
            <person name="Nikolaivits E."/>
            <person name="Le Goff G."/>
            <person name="Ouazzani J."/>
            <person name="Kotoulas G."/>
            <person name="Topakas E."/>
        </authorList>
    </citation>
    <scope>NUCLEOTIDE SEQUENCE [LARGE SCALE GENOMIC DNA]</scope>
    <source>
        <strain evidence="2 3">TM138-S3</strain>
    </source>
</reference>
<feature type="compositionally biased region" description="Polar residues" evidence="1">
    <location>
        <begin position="33"/>
        <end position="47"/>
    </location>
</feature>
<feature type="compositionally biased region" description="Basic residues" evidence="1">
    <location>
        <begin position="173"/>
        <end position="183"/>
    </location>
</feature>
<evidence type="ECO:0000256" key="1">
    <source>
        <dbReference type="SAM" id="MobiDB-lite"/>
    </source>
</evidence>
<feature type="compositionally biased region" description="Polar residues" evidence="1">
    <location>
        <begin position="58"/>
        <end position="101"/>
    </location>
</feature>
<dbReference type="PANTHER" id="PTHR28307">
    <property type="entry name" value="PROTEIN PAL1"/>
    <property type="match status" value="1"/>
</dbReference>
<comment type="caution">
    <text evidence="2">The sequence shown here is derived from an EMBL/GenBank/DDBJ whole genome shotgun (WGS) entry which is preliminary data.</text>
</comment>
<dbReference type="InterPro" id="IPR013226">
    <property type="entry name" value="Pal1"/>
</dbReference>
<evidence type="ECO:0000313" key="3">
    <source>
        <dbReference type="Proteomes" id="UP000803884"/>
    </source>
</evidence>
<dbReference type="GO" id="GO:0005737">
    <property type="term" value="C:cytoplasm"/>
    <property type="evidence" value="ECO:0007669"/>
    <property type="project" value="TreeGrafter"/>
</dbReference>
<accession>A0AB34KIF1</accession>
<sequence length="406" mass="44005">MSHAVSSKEAAATLIDPFNEPEPASETGPGASLGQSTFAGMPNTATGSSSSHARSSSNPFRNSPQHKSGVSSSSRPVGHTSPPSHGSPRTRNSPGGRTSPPSKFPDYREAAFGGETHRPRRSSEHPPPSYDAAVGSSSSGGGHRRRTSSLTARYPGDQSHKPLDIIRRDSRKAGKPHHLKKRSMQGPDTIDRLDPAIGGRAYHHEGPYDAASLARNRDPKHAPVAALETTNSEAIRATPQENVKDSIERHMPLDGTAVVPPGEPDRLGRTYDYEEGTDMMREAMNSEPGYKRYGGKDYDPEDLKGQGSSFGLDRALRAHRIDDNGGIEMQDSAALKKDYKKKEREGLLDRRDPTAIAGDDARYADITAANDTDLHQGPRRTSSIKAAGHDLKRRIGSLRHRHKDDE</sequence>
<evidence type="ECO:0000313" key="2">
    <source>
        <dbReference type="EMBL" id="KAL1583801.1"/>
    </source>
</evidence>
<feature type="compositionally biased region" description="Basic and acidic residues" evidence="1">
    <location>
        <begin position="105"/>
        <end position="124"/>
    </location>
</feature>
<feature type="region of interest" description="Disordered" evidence="1">
    <location>
        <begin position="284"/>
        <end position="310"/>
    </location>
</feature>
<organism evidence="2 3">
    <name type="scientific">Cladosporium halotolerans</name>
    <dbReference type="NCBI Taxonomy" id="1052096"/>
    <lineage>
        <taxon>Eukaryota</taxon>
        <taxon>Fungi</taxon>
        <taxon>Dikarya</taxon>
        <taxon>Ascomycota</taxon>
        <taxon>Pezizomycotina</taxon>
        <taxon>Dothideomycetes</taxon>
        <taxon>Dothideomycetidae</taxon>
        <taxon>Cladosporiales</taxon>
        <taxon>Cladosporiaceae</taxon>
        <taxon>Cladosporium</taxon>
    </lineage>
</organism>
<dbReference type="AlphaFoldDB" id="A0AB34KIF1"/>
<name>A0AB34KIF1_9PEZI</name>
<proteinExistence type="predicted"/>
<dbReference type="Proteomes" id="UP000803884">
    <property type="component" value="Unassembled WGS sequence"/>
</dbReference>